<dbReference type="EMBL" id="CP148074">
    <property type="protein sequence ID" value="WXL23989.1"/>
    <property type="molecule type" value="Genomic_DNA"/>
</dbReference>
<dbReference type="Pfam" id="PF11197">
    <property type="entry name" value="DUF2835"/>
    <property type="match status" value="1"/>
</dbReference>
<name>A0ABZ2RIS6_ECTME</name>
<keyword evidence="2" id="KW-1185">Reference proteome</keyword>
<evidence type="ECO:0000313" key="2">
    <source>
        <dbReference type="Proteomes" id="UP001476583"/>
    </source>
</evidence>
<proteinExistence type="predicted"/>
<dbReference type="Proteomes" id="UP001476583">
    <property type="component" value="Chromosome"/>
</dbReference>
<reference evidence="1 2" key="1">
    <citation type="submission" date="2024-03" db="EMBL/GenBank/DDBJ databases">
        <title>Complete genome of BD2.</title>
        <authorList>
            <person name="Cao G."/>
        </authorList>
    </citation>
    <scope>NUCLEOTIDE SEQUENCE [LARGE SCALE GENOMIC DNA]</scope>
    <source>
        <strain evidence="1 2">BD2</strain>
    </source>
</reference>
<organism evidence="1 2">
    <name type="scientific">Ectopseudomonas mendocina</name>
    <name type="common">Pseudomonas mendocina</name>
    <dbReference type="NCBI Taxonomy" id="300"/>
    <lineage>
        <taxon>Bacteria</taxon>
        <taxon>Pseudomonadati</taxon>
        <taxon>Pseudomonadota</taxon>
        <taxon>Gammaproteobacteria</taxon>
        <taxon>Pseudomonadales</taxon>
        <taxon>Pseudomonadaceae</taxon>
        <taxon>Ectopseudomonas</taxon>
    </lineage>
</organism>
<dbReference type="InterPro" id="IPR021363">
    <property type="entry name" value="DUF2835"/>
</dbReference>
<gene>
    <name evidence="1" type="ORF">WG219_11550</name>
</gene>
<accession>A0ABZ2RIS6</accession>
<protein>
    <submittedName>
        <fullName evidence="1">DUF2835 domain-containing protein</fullName>
    </submittedName>
</protein>
<sequence>MPTLVLDVALPADRLIAVYQGHANRILMKSRDGKTVSVPAHHFRPFLTHEGVYGSFVMEFSTAGQLMSLKRL</sequence>
<evidence type="ECO:0000313" key="1">
    <source>
        <dbReference type="EMBL" id="WXL23989.1"/>
    </source>
</evidence>